<gene>
    <name evidence="4" type="ORF">GCM10010909_37560</name>
</gene>
<dbReference type="Pfam" id="PF22483">
    <property type="entry name" value="Mu-transpos_C_2"/>
    <property type="match status" value="1"/>
</dbReference>
<evidence type="ECO:0000313" key="4">
    <source>
        <dbReference type="EMBL" id="GLR69072.1"/>
    </source>
</evidence>
<dbReference type="PANTHER" id="PTHR35004">
    <property type="entry name" value="TRANSPOSASE RV3428C-RELATED"/>
    <property type="match status" value="1"/>
</dbReference>
<dbReference type="InterPro" id="IPR012337">
    <property type="entry name" value="RNaseH-like_sf"/>
</dbReference>
<sequence>MPAKRELTMRQIRYTLRLASEGISARQIGRMLGVARSTIQDNLKRAQVAGLTWPLPADLTDAVLEERLFARNGAPRGVRRHAEPVWRELVCELKRPGVNLMVLWEEYRAGHPEGYSYSRFCDLFREFEARLSPVMRQEHRAGDKVFVDYSGKKLGITDPATGEVRFAEIFVAVLGASSFTYCEASWSQTLPDWIGAHVRMFRALGGVPRLVVPDNLKSGVNKASFYDPEINLSYGRMAAHYGIGILPARPRRPKDKAKVEAGVRFAQSYILGRLRAQKFFSLAEANQAIAGMVARINDHIMRRLGVSRRHLFETIERPALAVLPDTDYEFAEWGFARVSLDYHVEVCGYFYSVPHNLIRAQVDTRATARMIEVFFQGNRVAAHERRYGGARHGTDPAHMPSAHRRYAEWTPERFRRWGASVGPNTEGLVTAILASRPHPEQGFRTCLGVLRLFRELDKTRAEAVSARAVAYGAFTYKSIASIIANKLDRAAITTSEPQAVMTHGNLRGSKYFH</sequence>
<reference evidence="5" key="1">
    <citation type="journal article" date="2019" name="Int. J. Syst. Evol. Microbiol.">
        <title>The Global Catalogue of Microorganisms (GCM) 10K type strain sequencing project: providing services to taxonomists for standard genome sequencing and annotation.</title>
        <authorList>
            <consortium name="The Broad Institute Genomics Platform"/>
            <consortium name="The Broad Institute Genome Sequencing Center for Infectious Disease"/>
            <person name="Wu L."/>
            <person name="Ma J."/>
        </authorList>
    </citation>
    <scope>NUCLEOTIDE SEQUENCE [LARGE SCALE GENOMIC DNA]</scope>
    <source>
        <strain evidence="5">NBRC 112502</strain>
    </source>
</reference>
<proteinExistence type="inferred from homology"/>
<dbReference type="PROSITE" id="PS50532">
    <property type="entry name" value="HTH_IS408"/>
    <property type="match status" value="1"/>
</dbReference>
<dbReference type="PROSITE" id="PS50994">
    <property type="entry name" value="INTEGRASE"/>
    <property type="match status" value="1"/>
</dbReference>
<evidence type="ECO:0000259" key="3">
    <source>
        <dbReference type="PROSITE" id="PS50994"/>
    </source>
</evidence>
<feature type="domain" description="Integrase catalytic" evidence="3">
    <location>
        <begin position="129"/>
        <end position="316"/>
    </location>
</feature>
<evidence type="ECO:0000256" key="1">
    <source>
        <dbReference type="ARBA" id="ARBA00009277"/>
    </source>
</evidence>
<dbReference type="PANTHER" id="PTHR35004:SF8">
    <property type="entry name" value="TRANSPOSASE RV3428C-RELATED"/>
    <property type="match status" value="1"/>
</dbReference>
<comment type="similarity">
    <text evidence="1">Belongs to the transposase IS21/IS408/IS1162 family.</text>
</comment>
<dbReference type="InterPro" id="IPR017895">
    <property type="entry name" value="HTH_IS408/IS1162_type"/>
</dbReference>
<keyword evidence="5" id="KW-1185">Reference proteome</keyword>
<dbReference type="SUPFAM" id="SSF46689">
    <property type="entry name" value="Homeodomain-like"/>
    <property type="match status" value="1"/>
</dbReference>
<organism evidence="4 5">
    <name type="scientific">Acidocella aquatica</name>
    <dbReference type="NCBI Taxonomy" id="1922313"/>
    <lineage>
        <taxon>Bacteria</taxon>
        <taxon>Pseudomonadati</taxon>
        <taxon>Pseudomonadota</taxon>
        <taxon>Alphaproteobacteria</taxon>
        <taxon>Acetobacterales</taxon>
        <taxon>Acidocellaceae</taxon>
        <taxon>Acidocella</taxon>
    </lineage>
</organism>
<accession>A0ABQ6ACM8</accession>
<dbReference type="Gene3D" id="3.30.420.10">
    <property type="entry name" value="Ribonuclease H-like superfamily/Ribonuclease H"/>
    <property type="match status" value="1"/>
</dbReference>
<dbReference type="InterPro" id="IPR009057">
    <property type="entry name" value="Homeodomain-like_sf"/>
</dbReference>
<dbReference type="Proteomes" id="UP001156641">
    <property type="component" value="Unassembled WGS sequence"/>
</dbReference>
<comment type="caution">
    <text evidence="4">The sequence shown here is derived from an EMBL/GenBank/DDBJ whole genome shotgun (WGS) entry which is preliminary data.</text>
</comment>
<dbReference type="NCBIfam" id="NF033546">
    <property type="entry name" value="transpos_IS21"/>
    <property type="match status" value="1"/>
</dbReference>
<evidence type="ECO:0000259" key="2">
    <source>
        <dbReference type="PROSITE" id="PS50532"/>
    </source>
</evidence>
<name>A0ABQ6ACM8_9PROT</name>
<dbReference type="SUPFAM" id="SSF53098">
    <property type="entry name" value="Ribonuclease H-like"/>
    <property type="match status" value="1"/>
</dbReference>
<feature type="domain" description="HTH IS408-type" evidence="2">
    <location>
        <begin position="12"/>
        <end position="93"/>
    </location>
</feature>
<evidence type="ECO:0000313" key="5">
    <source>
        <dbReference type="Proteomes" id="UP001156641"/>
    </source>
</evidence>
<dbReference type="EMBL" id="BSOS01000113">
    <property type="protein sequence ID" value="GLR69072.1"/>
    <property type="molecule type" value="Genomic_DNA"/>
</dbReference>
<dbReference type="InterPro" id="IPR001584">
    <property type="entry name" value="Integrase_cat-core"/>
</dbReference>
<dbReference type="InterPro" id="IPR036397">
    <property type="entry name" value="RNaseH_sf"/>
</dbReference>
<dbReference type="InterPro" id="IPR054353">
    <property type="entry name" value="IstA-like_C"/>
</dbReference>
<protein>
    <submittedName>
        <fullName evidence="4">Integrase</fullName>
    </submittedName>
</protein>